<protein>
    <submittedName>
        <fullName evidence="1">Uncharacterized protein</fullName>
    </submittedName>
</protein>
<dbReference type="EMBL" id="RSCE01000015">
    <property type="protein sequence ID" value="RSH77515.1"/>
    <property type="molecule type" value="Genomic_DNA"/>
</dbReference>
<gene>
    <name evidence="1" type="ORF">EHS24_003068</name>
</gene>
<keyword evidence="2" id="KW-1185">Reference proteome</keyword>
<sequence length="283" mass="31157">MVHAGLSNLANHATQPEFGAILSHDVGRTIAVNNEADLVENESGRYRKLFNCVLQLPHCTSLIDSRVPVLSKPSDTPMIYWAQSTPARRRRRPASVSDNAEIILDVTVDMAQLQARQRDMELPQLFKCVNSVFLRMLQTAATAHWVNSEYALLSTSTRYPVTSFGPSRRVVGYLATFGLNATGQPVRSADNFPFTAMYMSRCIPPQGPFAPHKGTANRTRHATHAWGVGGGMATAMGQLTLSRTTPMHHEVTLHFGGDDQCSLLSRQRNGRPSAFDLIQIDLG</sequence>
<comment type="caution">
    <text evidence="1">The sequence shown here is derived from an EMBL/GenBank/DDBJ whole genome shotgun (WGS) entry which is preliminary data.</text>
</comment>
<evidence type="ECO:0000313" key="2">
    <source>
        <dbReference type="Proteomes" id="UP000279236"/>
    </source>
</evidence>
<accession>A0A427XF69</accession>
<name>A0A427XF69_9TREE</name>
<dbReference type="RefSeq" id="XP_028472662.1">
    <property type="nucleotide sequence ID" value="XM_028618774.1"/>
</dbReference>
<evidence type="ECO:0000313" key="1">
    <source>
        <dbReference type="EMBL" id="RSH77515.1"/>
    </source>
</evidence>
<reference evidence="1 2" key="1">
    <citation type="submission" date="2018-11" db="EMBL/GenBank/DDBJ databases">
        <title>Genome sequence of Apiotrichum porosum DSM 27194.</title>
        <authorList>
            <person name="Aliyu H."/>
            <person name="Gorte O."/>
            <person name="Ochsenreither K."/>
        </authorList>
    </citation>
    <scope>NUCLEOTIDE SEQUENCE [LARGE SCALE GENOMIC DNA]</scope>
    <source>
        <strain evidence="1 2">DSM 27194</strain>
    </source>
</reference>
<dbReference type="Proteomes" id="UP000279236">
    <property type="component" value="Unassembled WGS sequence"/>
</dbReference>
<dbReference type="GeneID" id="39587611"/>
<proteinExistence type="predicted"/>
<dbReference type="AlphaFoldDB" id="A0A427XF69"/>
<organism evidence="1 2">
    <name type="scientific">Apiotrichum porosum</name>
    <dbReference type="NCBI Taxonomy" id="105984"/>
    <lineage>
        <taxon>Eukaryota</taxon>
        <taxon>Fungi</taxon>
        <taxon>Dikarya</taxon>
        <taxon>Basidiomycota</taxon>
        <taxon>Agaricomycotina</taxon>
        <taxon>Tremellomycetes</taxon>
        <taxon>Trichosporonales</taxon>
        <taxon>Trichosporonaceae</taxon>
        <taxon>Apiotrichum</taxon>
    </lineage>
</organism>